<name>X1GGC0_9ZZZZ</name>
<dbReference type="InterPro" id="IPR011545">
    <property type="entry name" value="DEAD/DEAH_box_helicase_dom"/>
</dbReference>
<dbReference type="PANTHER" id="PTHR47964">
    <property type="entry name" value="ATP-DEPENDENT DNA HELICASE HOMOLOG RECG, CHLOROPLASTIC"/>
    <property type="match status" value="1"/>
</dbReference>
<keyword evidence="7" id="KW-0234">DNA repair</keyword>
<dbReference type="GO" id="GO:0016787">
    <property type="term" value="F:hydrolase activity"/>
    <property type="evidence" value="ECO:0007669"/>
    <property type="project" value="UniProtKB-KW"/>
</dbReference>
<keyword evidence="1" id="KW-0547">Nucleotide-binding</keyword>
<feature type="non-terminal residue" evidence="10">
    <location>
        <position position="1"/>
    </location>
</feature>
<dbReference type="PANTHER" id="PTHR47964:SF1">
    <property type="entry name" value="ATP-DEPENDENT DNA HELICASE HOMOLOG RECG, CHLOROPLASTIC"/>
    <property type="match status" value="1"/>
</dbReference>
<dbReference type="PROSITE" id="PS51194">
    <property type="entry name" value="HELICASE_CTER"/>
    <property type="match status" value="1"/>
</dbReference>
<evidence type="ECO:0000313" key="10">
    <source>
        <dbReference type="EMBL" id="GAH40649.1"/>
    </source>
</evidence>
<feature type="non-terminal residue" evidence="10">
    <location>
        <position position="325"/>
    </location>
</feature>
<evidence type="ECO:0008006" key="11">
    <source>
        <dbReference type="Google" id="ProtNLM"/>
    </source>
</evidence>
<keyword evidence="6" id="KW-0238">DNA-binding</keyword>
<evidence type="ECO:0000256" key="7">
    <source>
        <dbReference type="ARBA" id="ARBA00023204"/>
    </source>
</evidence>
<dbReference type="Pfam" id="PF00270">
    <property type="entry name" value="DEAD"/>
    <property type="match status" value="1"/>
</dbReference>
<organism evidence="10">
    <name type="scientific">marine sediment metagenome</name>
    <dbReference type="NCBI Taxonomy" id="412755"/>
    <lineage>
        <taxon>unclassified sequences</taxon>
        <taxon>metagenomes</taxon>
        <taxon>ecological metagenomes</taxon>
    </lineage>
</organism>
<evidence type="ECO:0000259" key="9">
    <source>
        <dbReference type="PROSITE" id="PS51194"/>
    </source>
</evidence>
<evidence type="ECO:0000256" key="2">
    <source>
        <dbReference type="ARBA" id="ARBA00022763"/>
    </source>
</evidence>
<dbReference type="SUPFAM" id="SSF52540">
    <property type="entry name" value="P-loop containing nucleoside triphosphate hydrolases"/>
    <property type="match status" value="1"/>
</dbReference>
<sequence length="325" mass="36558">SRPLTVALLIGDITQTKKRELQRRILDGDIDIVIGTHALIQKEVEFHRLGLAVVDEQHRFGVTQRSALRQKGFNPHMLVMTATPIPRTLALTLYGDLDLSVIDQLPPGRQVVKTKWLKPGQRASAYAFINRQVAEGRQAFIICPLIEESEIIQARAAIAEYERLSQDVFPDLRLGLLHGRMPAAEKDKVMRRFRSGELHILVATPVVEVGIDVPNATVMMVESADRFGLSQLHQFRGRVGRGQEQSYCMLLAQNPSEVARERLDIIEKVQDGFQLAEEDLKLRGPGEFFGTRQSGLPDLRMAKLSDVALLELARSEAIRLFEKDQ</sequence>
<dbReference type="GO" id="GO:0003678">
    <property type="term" value="F:DNA helicase activity"/>
    <property type="evidence" value="ECO:0007669"/>
    <property type="project" value="TreeGrafter"/>
</dbReference>
<evidence type="ECO:0000256" key="1">
    <source>
        <dbReference type="ARBA" id="ARBA00022741"/>
    </source>
</evidence>
<dbReference type="GO" id="GO:0003677">
    <property type="term" value="F:DNA binding"/>
    <property type="evidence" value="ECO:0007669"/>
    <property type="project" value="UniProtKB-KW"/>
</dbReference>
<feature type="domain" description="Helicase ATP-binding" evidence="8">
    <location>
        <begin position="1"/>
        <end position="102"/>
    </location>
</feature>
<feature type="domain" description="Helicase C-terminal" evidence="9">
    <location>
        <begin position="121"/>
        <end position="281"/>
    </location>
</feature>
<protein>
    <recommendedName>
        <fullName evidence="11">Helicase C-terminal domain-containing protein</fullName>
    </recommendedName>
</protein>
<dbReference type="InterPro" id="IPR014001">
    <property type="entry name" value="Helicase_ATP-bd"/>
</dbReference>
<dbReference type="InterPro" id="IPR045562">
    <property type="entry name" value="RecG_dom3_C"/>
</dbReference>
<keyword evidence="5" id="KW-0067">ATP-binding</keyword>
<evidence type="ECO:0000256" key="6">
    <source>
        <dbReference type="ARBA" id="ARBA00023125"/>
    </source>
</evidence>
<dbReference type="EMBL" id="BARU01009714">
    <property type="protein sequence ID" value="GAH40649.1"/>
    <property type="molecule type" value="Genomic_DNA"/>
</dbReference>
<evidence type="ECO:0000256" key="3">
    <source>
        <dbReference type="ARBA" id="ARBA00022801"/>
    </source>
</evidence>
<dbReference type="Pfam" id="PF00271">
    <property type="entry name" value="Helicase_C"/>
    <property type="match status" value="1"/>
</dbReference>
<dbReference type="GO" id="GO:0006281">
    <property type="term" value="P:DNA repair"/>
    <property type="evidence" value="ECO:0007669"/>
    <property type="project" value="UniProtKB-KW"/>
</dbReference>
<dbReference type="InterPro" id="IPR047112">
    <property type="entry name" value="RecG/Mfd"/>
</dbReference>
<dbReference type="GO" id="GO:0005524">
    <property type="term" value="F:ATP binding"/>
    <property type="evidence" value="ECO:0007669"/>
    <property type="project" value="UniProtKB-KW"/>
</dbReference>
<evidence type="ECO:0000256" key="5">
    <source>
        <dbReference type="ARBA" id="ARBA00022840"/>
    </source>
</evidence>
<accession>X1GGC0</accession>
<proteinExistence type="predicted"/>
<keyword evidence="4" id="KW-0347">Helicase</keyword>
<dbReference type="SMART" id="SM00490">
    <property type="entry name" value="HELICc"/>
    <property type="match status" value="1"/>
</dbReference>
<evidence type="ECO:0000259" key="8">
    <source>
        <dbReference type="PROSITE" id="PS51192"/>
    </source>
</evidence>
<evidence type="ECO:0000256" key="4">
    <source>
        <dbReference type="ARBA" id="ARBA00022806"/>
    </source>
</evidence>
<dbReference type="PROSITE" id="PS51192">
    <property type="entry name" value="HELICASE_ATP_BIND_1"/>
    <property type="match status" value="1"/>
</dbReference>
<dbReference type="Pfam" id="PF19833">
    <property type="entry name" value="RecG_dom3_C"/>
    <property type="match status" value="1"/>
</dbReference>
<dbReference type="InterPro" id="IPR001650">
    <property type="entry name" value="Helicase_C-like"/>
</dbReference>
<dbReference type="Gene3D" id="3.40.50.300">
    <property type="entry name" value="P-loop containing nucleotide triphosphate hydrolases"/>
    <property type="match status" value="2"/>
</dbReference>
<dbReference type="AlphaFoldDB" id="X1GGC0"/>
<gene>
    <name evidence="10" type="ORF">S03H2_18694</name>
</gene>
<dbReference type="InterPro" id="IPR027417">
    <property type="entry name" value="P-loop_NTPase"/>
</dbReference>
<reference evidence="10" key="1">
    <citation type="journal article" date="2014" name="Front. Microbiol.">
        <title>High frequency of phylogenetically diverse reductive dehalogenase-homologous genes in deep subseafloor sedimentary metagenomes.</title>
        <authorList>
            <person name="Kawai M."/>
            <person name="Futagami T."/>
            <person name="Toyoda A."/>
            <person name="Takaki Y."/>
            <person name="Nishi S."/>
            <person name="Hori S."/>
            <person name="Arai W."/>
            <person name="Tsubouchi T."/>
            <person name="Morono Y."/>
            <person name="Uchiyama I."/>
            <person name="Ito T."/>
            <person name="Fujiyama A."/>
            <person name="Inagaki F."/>
            <person name="Takami H."/>
        </authorList>
    </citation>
    <scope>NUCLEOTIDE SEQUENCE</scope>
    <source>
        <strain evidence="10">Expedition CK06-06</strain>
    </source>
</reference>
<comment type="caution">
    <text evidence="10">The sequence shown here is derived from an EMBL/GenBank/DDBJ whole genome shotgun (WGS) entry which is preliminary data.</text>
</comment>
<keyword evidence="3" id="KW-0378">Hydrolase</keyword>
<keyword evidence="2" id="KW-0227">DNA damage</keyword>